<accession>A0AA88DJV6</accession>
<dbReference type="EMBL" id="BTGU01000042">
    <property type="protein sequence ID" value="GMN52659.1"/>
    <property type="molecule type" value="Genomic_DNA"/>
</dbReference>
<dbReference type="Proteomes" id="UP001187192">
    <property type="component" value="Unassembled WGS sequence"/>
</dbReference>
<dbReference type="Gene3D" id="1.25.40.10">
    <property type="entry name" value="Tetratricopeptide repeat domain"/>
    <property type="match status" value="1"/>
</dbReference>
<dbReference type="InterPro" id="IPR049202">
    <property type="entry name" value="DUF6817"/>
</dbReference>
<name>A0AA88DJV6_FICCA</name>
<dbReference type="InterPro" id="IPR011990">
    <property type="entry name" value="TPR-like_helical_dom_sf"/>
</dbReference>
<dbReference type="PANTHER" id="PTHR37391">
    <property type="entry name" value="E3 UBIQUITIN-PROTEIN LIGASE"/>
    <property type="match status" value="1"/>
</dbReference>
<dbReference type="Pfam" id="PF20680">
    <property type="entry name" value="DUF6817"/>
    <property type="match status" value="1"/>
</dbReference>
<dbReference type="AlphaFoldDB" id="A0AA88DJV6"/>
<evidence type="ECO:0000313" key="3">
    <source>
        <dbReference type="Proteomes" id="UP001187192"/>
    </source>
</evidence>
<proteinExistence type="predicted"/>
<dbReference type="PANTHER" id="PTHR37391:SF2">
    <property type="entry name" value="E3 UBIQUITIN-PROTEIN LIGASE"/>
    <property type="match status" value="1"/>
</dbReference>
<evidence type="ECO:0000259" key="1">
    <source>
        <dbReference type="Pfam" id="PF20680"/>
    </source>
</evidence>
<comment type="caution">
    <text evidence="2">The sequence shown here is derived from an EMBL/GenBank/DDBJ whole genome shotgun (WGS) entry which is preliminary data.</text>
</comment>
<organism evidence="2 3">
    <name type="scientific">Ficus carica</name>
    <name type="common">Common fig</name>
    <dbReference type="NCBI Taxonomy" id="3494"/>
    <lineage>
        <taxon>Eukaryota</taxon>
        <taxon>Viridiplantae</taxon>
        <taxon>Streptophyta</taxon>
        <taxon>Embryophyta</taxon>
        <taxon>Tracheophyta</taxon>
        <taxon>Spermatophyta</taxon>
        <taxon>Magnoliopsida</taxon>
        <taxon>eudicotyledons</taxon>
        <taxon>Gunneridae</taxon>
        <taxon>Pentapetalae</taxon>
        <taxon>rosids</taxon>
        <taxon>fabids</taxon>
        <taxon>Rosales</taxon>
        <taxon>Moraceae</taxon>
        <taxon>Ficeae</taxon>
        <taxon>Ficus</taxon>
    </lineage>
</organism>
<gene>
    <name evidence="2" type="ORF">TIFTF001_021806</name>
</gene>
<keyword evidence="3" id="KW-1185">Reference proteome</keyword>
<reference evidence="2" key="1">
    <citation type="submission" date="2023-07" db="EMBL/GenBank/DDBJ databases">
        <title>draft genome sequence of fig (Ficus carica).</title>
        <authorList>
            <person name="Takahashi T."/>
            <person name="Nishimura K."/>
        </authorList>
    </citation>
    <scope>NUCLEOTIDE SEQUENCE</scope>
</reference>
<protein>
    <recommendedName>
        <fullName evidence="1">DUF6817 domain-containing protein</fullName>
    </recommendedName>
</protein>
<dbReference type="SUPFAM" id="SSF48452">
    <property type="entry name" value="TPR-like"/>
    <property type="match status" value="1"/>
</dbReference>
<evidence type="ECO:0000313" key="2">
    <source>
        <dbReference type="EMBL" id="GMN52659.1"/>
    </source>
</evidence>
<feature type="domain" description="DUF6817" evidence="1">
    <location>
        <begin position="49"/>
        <end position="134"/>
    </location>
</feature>
<sequence>MPSSSSLSLNQPRDFQHQQHLQTLIDSARPFLRGELESVDDKLPSLVAVLRSVGAGECWHKHGSFLDHLVDTYRILKLWNAQDSVCLCGLFHSAYSNSYVNLAIFDPSTGRDVVAKHVGEAAERLIHLFCIVPRQPLIHDDLLFHYTDTELVEHLKGSEISVRNAKENGAFDEEEGWRKKLRSVLPADGVVMKHIKTGEDVKVSRRLAAIFLLMTMADFSDQIFGFQDVLFENFDGRLEFKGNNVPGGLWPGDGKPGLWMNSISRMGALYSLIVREEEIFVEERKRVRGDHDQKVVEEERDEDLELVIPPVFENCTRVLDAGDQIVARDLYWEAVCDVSKRGLERAEELLLRCVEKNPFVGEPHVVLGQVYLGKGRFEEAEREAEKGLRLMLEWASPWDKRMSWEGWIAWARVLVMKAKEKSWPQTAWGVLNLGLVK</sequence>